<dbReference type="Pfam" id="PF00704">
    <property type="entry name" value="Glyco_hydro_18"/>
    <property type="match status" value="1"/>
</dbReference>
<gene>
    <name evidence="2" type="ORF">CWR48_04785</name>
</gene>
<dbReference type="Proteomes" id="UP000257143">
    <property type="component" value="Unassembled WGS sequence"/>
</dbReference>
<dbReference type="AlphaFoldDB" id="A0A3D8PVI4"/>
<evidence type="ECO:0000259" key="1">
    <source>
        <dbReference type="PROSITE" id="PS51910"/>
    </source>
</evidence>
<dbReference type="Gene3D" id="3.10.50.10">
    <property type="match status" value="1"/>
</dbReference>
<dbReference type="SUPFAM" id="SSF51445">
    <property type="entry name" value="(Trans)glycosidases"/>
    <property type="match status" value="1"/>
</dbReference>
<keyword evidence="3" id="KW-1185">Reference proteome</keyword>
<dbReference type="InterPro" id="IPR029070">
    <property type="entry name" value="Chitinase_insertion_sf"/>
</dbReference>
<evidence type="ECO:0000313" key="2">
    <source>
        <dbReference type="EMBL" id="RDW20044.1"/>
    </source>
</evidence>
<sequence>MINIPLYAGYDYGAIGFVVDLMFIMAYDWHYMASEPGSVAPISEVRNTIEFALKNMDSSKIVLGIPLYGYNWILPYSPEVLATAISNQNAIYLAMNYSGPINYSAVDEAPNFYYVDETGQCPCYLV</sequence>
<dbReference type="GO" id="GO:0070492">
    <property type="term" value="F:oligosaccharide binding"/>
    <property type="evidence" value="ECO:0007669"/>
    <property type="project" value="TreeGrafter"/>
</dbReference>
<dbReference type="PROSITE" id="PS51910">
    <property type="entry name" value="GH18_2"/>
    <property type="match status" value="1"/>
</dbReference>
<dbReference type="PANTHER" id="PTHR46066:SF2">
    <property type="entry name" value="CHITINASE DOMAIN-CONTAINING PROTEIN 1"/>
    <property type="match status" value="1"/>
</dbReference>
<dbReference type="InterPro" id="IPR001223">
    <property type="entry name" value="Glyco_hydro18_cat"/>
</dbReference>
<organism evidence="2 3">
    <name type="scientific">Oceanobacillus arenosus</name>
    <dbReference type="NCBI Taxonomy" id="1229153"/>
    <lineage>
        <taxon>Bacteria</taxon>
        <taxon>Bacillati</taxon>
        <taxon>Bacillota</taxon>
        <taxon>Bacilli</taxon>
        <taxon>Bacillales</taxon>
        <taxon>Bacillaceae</taxon>
        <taxon>Oceanobacillus</taxon>
    </lineage>
</organism>
<dbReference type="GO" id="GO:0005975">
    <property type="term" value="P:carbohydrate metabolic process"/>
    <property type="evidence" value="ECO:0007669"/>
    <property type="project" value="InterPro"/>
</dbReference>
<dbReference type="Gene3D" id="3.20.20.80">
    <property type="entry name" value="Glycosidases"/>
    <property type="match status" value="1"/>
</dbReference>
<accession>A0A3D8PVI4</accession>
<proteinExistence type="predicted"/>
<dbReference type="InterPro" id="IPR017853">
    <property type="entry name" value="GH"/>
</dbReference>
<evidence type="ECO:0000313" key="3">
    <source>
        <dbReference type="Proteomes" id="UP000257143"/>
    </source>
</evidence>
<reference evidence="3" key="1">
    <citation type="submission" date="2017-11" db="EMBL/GenBank/DDBJ databases">
        <authorList>
            <person name="Zhu W."/>
        </authorList>
    </citation>
    <scope>NUCLEOTIDE SEQUENCE [LARGE SCALE GENOMIC DNA]</scope>
    <source>
        <strain evidence="3">CAU 1183</strain>
    </source>
</reference>
<name>A0A3D8PVI4_9BACI</name>
<feature type="domain" description="GH18" evidence="1">
    <location>
        <begin position="1"/>
        <end position="126"/>
    </location>
</feature>
<comment type="caution">
    <text evidence="2">The sequence shown here is derived from an EMBL/GenBank/DDBJ whole genome shotgun (WGS) entry which is preliminary data.</text>
</comment>
<protein>
    <recommendedName>
        <fullName evidence="1">GH18 domain-containing protein</fullName>
    </recommendedName>
</protein>
<dbReference type="GO" id="GO:0012505">
    <property type="term" value="C:endomembrane system"/>
    <property type="evidence" value="ECO:0007669"/>
    <property type="project" value="TreeGrafter"/>
</dbReference>
<dbReference type="PANTHER" id="PTHR46066">
    <property type="entry name" value="CHITINASE DOMAIN-CONTAINING PROTEIN 1 FAMILY MEMBER"/>
    <property type="match status" value="1"/>
</dbReference>
<dbReference type="EMBL" id="PIOC01000010">
    <property type="protein sequence ID" value="RDW20044.1"/>
    <property type="molecule type" value="Genomic_DNA"/>
</dbReference>